<dbReference type="GO" id="GO:0005829">
    <property type="term" value="C:cytosol"/>
    <property type="evidence" value="ECO:0007669"/>
    <property type="project" value="TreeGrafter"/>
</dbReference>
<comment type="caution">
    <text evidence="16">Lacks conserved residue(s) required for the propagation of feature annotation.</text>
</comment>
<accession>A0A975GF62</accession>
<dbReference type="InterPro" id="IPR014016">
    <property type="entry name" value="UvrD-like_ATP-bd"/>
</dbReference>
<reference evidence="19" key="1">
    <citation type="journal article" date="2021" name="Microb. Physiol.">
        <title>Proteogenomic Insights into the Physiology of Marine, Sulfate-Reducing, Filamentous Desulfonema limicola and Desulfonema magnum.</title>
        <authorList>
            <person name="Schnaars V."/>
            <person name="Wohlbrand L."/>
            <person name="Scheve S."/>
            <person name="Hinrichs C."/>
            <person name="Reinhardt R."/>
            <person name="Rabus R."/>
        </authorList>
    </citation>
    <scope>NUCLEOTIDE SEQUENCE</scope>
    <source>
        <strain evidence="19">5ac10</strain>
    </source>
</reference>
<dbReference type="PANTHER" id="PTHR11070:SF23">
    <property type="entry name" value="RECBCD ENZYME SUBUNIT RECB"/>
    <property type="match status" value="1"/>
</dbReference>
<dbReference type="HAMAP" id="MF_01485">
    <property type="entry name" value="RecB"/>
    <property type="match status" value="1"/>
</dbReference>
<dbReference type="GO" id="GO:0008854">
    <property type="term" value="F:exodeoxyribonuclease V activity"/>
    <property type="evidence" value="ECO:0007669"/>
    <property type="project" value="InterPro"/>
</dbReference>
<evidence type="ECO:0000256" key="10">
    <source>
        <dbReference type="ARBA" id="ARBA00023125"/>
    </source>
</evidence>
<dbReference type="GO" id="GO:0005524">
    <property type="term" value="F:ATP binding"/>
    <property type="evidence" value="ECO:0007669"/>
    <property type="project" value="UniProtKB-UniRule"/>
</dbReference>
<gene>
    <name evidence="19" type="primary">recB</name>
    <name evidence="19" type="ORF">dnl_11600</name>
</gene>
<evidence type="ECO:0000259" key="18">
    <source>
        <dbReference type="PROSITE" id="PS51217"/>
    </source>
</evidence>
<keyword evidence="1" id="KW-0540">Nuclease</keyword>
<feature type="domain" description="UvrD-like helicase C-terminal" evidence="18">
    <location>
        <begin position="208"/>
        <end position="489"/>
    </location>
</feature>
<keyword evidence="8 16" id="KW-0067">ATP-binding</keyword>
<dbReference type="InterPro" id="IPR011335">
    <property type="entry name" value="Restrct_endonuc-II-like"/>
</dbReference>
<evidence type="ECO:0000256" key="3">
    <source>
        <dbReference type="ARBA" id="ARBA00022741"/>
    </source>
</evidence>
<evidence type="ECO:0000256" key="4">
    <source>
        <dbReference type="ARBA" id="ARBA00022763"/>
    </source>
</evidence>
<dbReference type="InterPro" id="IPR000212">
    <property type="entry name" value="DNA_helicase_UvrD/REP"/>
</dbReference>
<dbReference type="PROSITE" id="PS51198">
    <property type="entry name" value="UVRD_HELICASE_ATP_BIND"/>
    <property type="match status" value="1"/>
</dbReference>
<evidence type="ECO:0000256" key="2">
    <source>
        <dbReference type="ARBA" id="ARBA00022723"/>
    </source>
</evidence>
<dbReference type="NCBIfam" id="TIGR00609">
    <property type="entry name" value="recB"/>
    <property type="match status" value="1"/>
</dbReference>
<proteinExistence type="inferred from homology"/>
<dbReference type="InterPro" id="IPR027417">
    <property type="entry name" value="P-loop_NTPase"/>
</dbReference>
<keyword evidence="3 16" id="KW-0547">Nucleotide-binding</keyword>
<keyword evidence="10" id="KW-0238">DNA-binding</keyword>
<dbReference type="InterPro" id="IPR014017">
    <property type="entry name" value="DNA_helicase_UvrD-like_C"/>
</dbReference>
<dbReference type="GO" id="GO:0003677">
    <property type="term" value="F:DNA binding"/>
    <property type="evidence" value="ECO:0007669"/>
    <property type="project" value="UniProtKB-KW"/>
</dbReference>
<dbReference type="PANTHER" id="PTHR11070">
    <property type="entry name" value="UVRD / RECB / PCRA DNA HELICASE FAMILY MEMBER"/>
    <property type="match status" value="1"/>
</dbReference>
<evidence type="ECO:0000256" key="11">
    <source>
        <dbReference type="ARBA" id="ARBA00023204"/>
    </source>
</evidence>
<dbReference type="AlphaFoldDB" id="A0A975GF62"/>
<dbReference type="GO" id="GO:0009338">
    <property type="term" value="C:exodeoxyribonuclease V complex"/>
    <property type="evidence" value="ECO:0007669"/>
    <property type="project" value="TreeGrafter"/>
</dbReference>
<feature type="domain" description="UvrD-like helicase ATP-binding" evidence="17">
    <location>
        <begin position="1"/>
        <end position="187"/>
    </location>
</feature>
<keyword evidence="20" id="KW-1185">Reference proteome</keyword>
<evidence type="ECO:0000256" key="6">
    <source>
        <dbReference type="ARBA" id="ARBA00022806"/>
    </source>
</evidence>
<dbReference type="Pfam" id="PF13361">
    <property type="entry name" value="UvrD_C"/>
    <property type="match status" value="1"/>
</dbReference>
<dbReference type="SUPFAM" id="SSF52540">
    <property type="entry name" value="P-loop containing nucleoside triphosphate hydrolases"/>
    <property type="match status" value="1"/>
</dbReference>
<dbReference type="GO" id="GO:0046872">
    <property type="term" value="F:metal ion binding"/>
    <property type="evidence" value="ECO:0007669"/>
    <property type="project" value="UniProtKB-KW"/>
</dbReference>
<keyword evidence="5 16" id="KW-0378">Hydrolase</keyword>
<evidence type="ECO:0000256" key="15">
    <source>
        <dbReference type="ARBA" id="ARBA00048988"/>
    </source>
</evidence>
<dbReference type="InterPro" id="IPR011604">
    <property type="entry name" value="PDDEXK-like_dom_sf"/>
</dbReference>
<keyword evidence="7" id="KW-0269">Exonuclease</keyword>
<keyword evidence="12" id="KW-0413">Isomerase</keyword>
<dbReference type="GO" id="GO:0043138">
    <property type="term" value="F:3'-5' DNA helicase activity"/>
    <property type="evidence" value="ECO:0007669"/>
    <property type="project" value="UniProtKB-EC"/>
</dbReference>
<dbReference type="KEGG" id="dli:dnl_11600"/>
<keyword evidence="9" id="KW-0460">Magnesium</keyword>
<protein>
    <recommendedName>
        <fullName evidence="14">DNA 3'-5' helicase</fullName>
        <ecNumber evidence="14">5.6.2.4</ecNumber>
    </recommendedName>
</protein>
<evidence type="ECO:0000259" key="17">
    <source>
        <dbReference type="PROSITE" id="PS51198"/>
    </source>
</evidence>
<dbReference type="Gene3D" id="3.90.320.10">
    <property type="match status" value="1"/>
</dbReference>
<dbReference type="SUPFAM" id="SSF52980">
    <property type="entry name" value="Restriction endonuclease-like"/>
    <property type="match status" value="1"/>
</dbReference>
<evidence type="ECO:0000256" key="13">
    <source>
        <dbReference type="ARBA" id="ARBA00034617"/>
    </source>
</evidence>
<dbReference type="Gene3D" id="3.40.50.300">
    <property type="entry name" value="P-loop containing nucleotide triphosphate hydrolases"/>
    <property type="match status" value="2"/>
</dbReference>
<evidence type="ECO:0000256" key="5">
    <source>
        <dbReference type="ARBA" id="ARBA00022801"/>
    </source>
</evidence>
<dbReference type="Gene3D" id="1.10.3170.10">
    <property type="entry name" value="Recbcd, chain B, domain 2"/>
    <property type="match status" value="1"/>
</dbReference>
<dbReference type="Pfam" id="PF00580">
    <property type="entry name" value="UvrD-helicase"/>
    <property type="match status" value="1"/>
</dbReference>
<evidence type="ECO:0000256" key="16">
    <source>
        <dbReference type="PROSITE-ProRule" id="PRU00560"/>
    </source>
</evidence>
<name>A0A975GF62_9BACT</name>
<dbReference type="InterPro" id="IPR004586">
    <property type="entry name" value="RecB"/>
</dbReference>
<dbReference type="EMBL" id="CP061799">
    <property type="protein sequence ID" value="QTA78913.1"/>
    <property type="molecule type" value="Genomic_DNA"/>
</dbReference>
<evidence type="ECO:0000256" key="9">
    <source>
        <dbReference type="ARBA" id="ARBA00022842"/>
    </source>
</evidence>
<sequence length="963" mass="110812">MDNCLNSGNKNIYLFKEFNKFTTDVLIKVTNKGHKPPEHLFFDLCSDLLEKQTSLLDVFNRQLLYLQMELFNYVQQEMQTRKDSANIQSFDDLLLKLHKALVQKGGDILAQKIRGKYLAALIDEFQDTDPVQYEIFKNIFHNHRILFLIGDPKQAIYGFRGADIFAYMSAKQDSKYAYTLGYNWRSEPGLITAVNTLFQSSDQAFIYGEIPFEPVTSPENRPGKKRLMLSLDQGEKIPLQLWIPESEKLTDSSKVLGKGIAEGLIVKAVAGEISRLLDLGKQGRVCIDNNPVLPGDIAVLVRKNSEAKMIQDALLNLGIPGVVYSTGDIFDTHEALEIERIMAAAANPRHERLMRSALATDMLGLKGHELFELAEDEDAWEKWLIRFKQYSHIWETRGFIHMFKYFILRENVLPRLMSLADGERRATNILHLSELIHQAGIEKKTGLSGLVKWLSEQRTRKDRRPEEHPLRLESDDNAVKLVTIHKSKGLEYPIVFCPFTWGGAKNYKSKDPVLFHDEENNRSLTFDIGSEFIDKNRSYAVKEELAENLRLLYVALTRARNRCYLVWGRFNKSETSAPAYLFHSNISGTDDIITTTVNKYKSLNDETLGRELEQIQERSRGTINLSVMPDKDGLVFTPGSNYNNFLNCRNFKGSIINDFRVSSFSSLVSGQHYRAELADYDELDETRNNIKEIESEPGDFLPPDPLSFFAFPRGAKPGTCIHEIFEYLDFTEKNLEVIEKLVKEKLDKYGFETSWTAGICHMIQNVLSIPLLKDQNLTLSRISGKDRINELEFYFPLNAVSCEDIKTVFAGNKMPEFSKQMAQLTFSRVQGFMKGYIDLVFQFNGKFYLADWKSNFMGENYQDYSQDNIYRKMRESFYILQYHIYTLALHQYLKTRISDYDYNKHFGGVFYLFLRGIDPAAGNRYGIFFDRPDRELIISLSKKLMGMPSTKSAQPPEKQPHNA</sequence>
<keyword evidence="2" id="KW-0479">Metal-binding</keyword>
<comment type="catalytic activity">
    <reaction evidence="13">
        <text>Couples ATP hydrolysis with the unwinding of duplex DNA by translocating in the 3'-5' direction.</text>
        <dbReference type="EC" id="5.6.2.4"/>
    </reaction>
</comment>
<evidence type="ECO:0000256" key="1">
    <source>
        <dbReference type="ARBA" id="ARBA00022722"/>
    </source>
</evidence>
<evidence type="ECO:0000256" key="7">
    <source>
        <dbReference type="ARBA" id="ARBA00022839"/>
    </source>
</evidence>
<evidence type="ECO:0000313" key="20">
    <source>
        <dbReference type="Proteomes" id="UP000663720"/>
    </source>
</evidence>
<keyword evidence="6 16" id="KW-0347">Helicase</keyword>
<dbReference type="CDD" id="cd22352">
    <property type="entry name" value="RecB_C-like"/>
    <property type="match status" value="1"/>
</dbReference>
<organism evidence="19 20">
    <name type="scientific">Desulfonema limicola</name>
    <dbReference type="NCBI Taxonomy" id="45656"/>
    <lineage>
        <taxon>Bacteria</taxon>
        <taxon>Pseudomonadati</taxon>
        <taxon>Thermodesulfobacteriota</taxon>
        <taxon>Desulfobacteria</taxon>
        <taxon>Desulfobacterales</taxon>
        <taxon>Desulfococcaceae</taxon>
        <taxon>Desulfonema</taxon>
    </lineage>
</organism>
<dbReference type="RefSeq" id="WP_207690723.1">
    <property type="nucleotide sequence ID" value="NZ_CP061799.1"/>
</dbReference>
<evidence type="ECO:0000256" key="14">
    <source>
        <dbReference type="ARBA" id="ARBA00034808"/>
    </source>
</evidence>
<evidence type="ECO:0000256" key="12">
    <source>
        <dbReference type="ARBA" id="ARBA00023235"/>
    </source>
</evidence>
<evidence type="ECO:0000256" key="8">
    <source>
        <dbReference type="ARBA" id="ARBA00022840"/>
    </source>
</evidence>
<keyword evidence="4" id="KW-0227">DNA damage</keyword>
<dbReference type="PROSITE" id="PS51217">
    <property type="entry name" value="UVRD_HELICASE_CTER"/>
    <property type="match status" value="1"/>
</dbReference>
<keyword evidence="11" id="KW-0234">DNA repair</keyword>
<dbReference type="Proteomes" id="UP000663720">
    <property type="component" value="Chromosome"/>
</dbReference>
<dbReference type="EC" id="5.6.2.4" evidence="14"/>
<dbReference type="Gene3D" id="1.10.486.10">
    <property type="entry name" value="PCRA, domain 4"/>
    <property type="match status" value="1"/>
</dbReference>
<evidence type="ECO:0000313" key="19">
    <source>
        <dbReference type="EMBL" id="QTA78913.1"/>
    </source>
</evidence>
<comment type="catalytic activity">
    <reaction evidence="15">
        <text>ATP + H2O = ADP + phosphate + H(+)</text>
        <dbReference type="Rhea" id="RHEA:13065"/>
        <dbReference type="ChEBI" id="CHEBI:15377"/>
        <dbReference type="ChEBI" id="CHEBI:15378"/>
        <dbReference type="ChEBI" id="CHEBI:30616"/>
        <dbReference type="ChEBI" id="CHEBI:43474"/>
        <dbReference type="ChEBI" id="CHEBI:456216"/>
        <dbReference type="EC" id="5.6.2.4"/>
    </reaction>
</comment>
<dbReference type="GO" id="GO:0000725">
    <property type="term" value="P:recombinational repair"/>
    <property type="evidence" value="ECO:0007669"/>
    <property type="project" value="TreeGrafter"/>
</dbReference>